<dbReference type="OrthoDB" id="2500143at2759"/>
<keyword evidence="2" id="KW-0378">Hydrolase</keyword>
<dbReference type="GO" id="GO:0006281">
    <property type="term" value="P:DNA repair"/>
    <property type="evidence" value="ECO:0007669"/>
    <property type="project" value="TreeGrafter"/>
</dbReference>
<dbReference type="Proteomes" id="UP000325313">
    <property type="component" value="Unassembled WGS sequence"/>
</dbReference>
<dbReference type="CDD" id="cd18793">
    <property type="entry name" value="SF2_C_SNF"/>
    <property type="match status" value="1"/>
</dbReference>
<dbReference type="InterPro" id="IPR049730">
    <property type="entry name" value="SNF2/RAD54-like_C"/>
</dbReference>
<dbReference type="Proteomes" id="UP000324748">
    <property type="component" value="Unassembled WGS sequence"/>
</dbReference>
<evidence type="ECO:0000256" key="1">
    <source>
        <dbReference type="ARBA" id="ARBA00022741"/>
    </source>
</evidence>
<organism evidence="4 6">
    <name type="scientific">Puccinia graminis f. sp. tritici</name>
    <dbReference type="NCBI Taxonomy" id="56615"/>
    <lineage>
        <taxon>Eukaryota</taxon>
        <taxon>Fungi</taxon>
        <taxon>Dikarya</taxon>
        <taxon>Basidiomycota</taxon>
        <taxon>Pucciniomycotina</taxon>
        <taxon>Pucciniomycetes</taxon>
        <taxon>Pucciniales</taxon>
        <taxon>Pucciniaceae</taxon>
        <taxon>Puccinia</taxon>
    </lineage>
</organism>
<dbReference type="GO" id="GO:0005524">
    <property type="term" value="F:ATP binding"/>
    <property type="evidence" value="ECO:0007669"/>
    <property type="project" value="UniProtKB-KW"/>
</dbReference>
<gene>
    <name evidence="4" type="ORF">PGT21_023798</name>
    <name evidence="5" type="ORF">PGTUg99_002978</name>
</gene>
<accession>A0A5B0MWV0</accession>
<dbReference type="EMBL" id="VDEP01000013">
    <property type="protein sequence ID" value="KAA1137009.1"/>
    <property type="molecule type" value="Genomic_DNA"/>
</dbReference>
<dbReference type="InterPro" id="IPR027417">
    <property type="entry name" value="P-loop_NTPase"/>
</dbReference>
<keyword evidence="6" id="KW-1185">Reference proteome</keyword>
<dbReference type="GO" id="GO:0008094">
    <property type="term" value="F:ATP-dependent activity, acting on DNA"/>
    <property type="evidence" value="ECO:0007669"/>
    <property type="project" value="TreeGrafter"/>
</dbReference>
<dbReference type="GO" id="GO:0016787">
    <property type="term" value="F:hydrolase activity"/>
    <property type="evidence" value="ECO:0007669"/>
    <property type="project" value="UniProtKB-KW"/>
</dbReference>
<dbReference type="AlphaFoldDB" id="A0A5B0MWV0"/>
<dbReference type="PANTHER" id="PTHR45626:SF22">
    <property type="entry name" value="DNA REPAIR PROTEIN RAD5"/>
    <property type="match status" value="1"/>
</dbReference>
<reference evidence="6 7" key="1">
    <citation type="submission" date="2019-05" db="EMBL/GenBank/DDBJ databases">
        <title>Emergence of the Ug99 lineage of the wheat stem rust pathogen through somatic hybridization.</title>
        <authorList>
            <person name="Li F."/>
            <person name="Upadhyaya N.M."/>
            <person name="Sperschneider J."/>
            <person name="Matny O."/>
            <person name="Nguyen-Phuc H."/>
            <person name="Mago R."/>
            <person name="Raley C."/>
            <person name="Miller M.E."/>
            <person name="Silverstein K.A.T."/>
            <person name="Henningsen E."/>
            <person name="Hirsch C.D."/>
            <person name="Visser B."/>
            <person name="Pretorius Z.A."/>
            <person name="Steffenson B.J."/>
            <person name="Schwessinger B."/>
            <person name="Dodds P.N."/>
            <person name="Figueroa M."/>
        </authorList>
    </citation>
    <scope>NUCLEOTIDE SEQUENCE [LARGE SCALE GENOMIC DNA]</scope>
    <source>
        <strain evidence="4">21-0</strain>
        <strain evidence="5 7">Ug99</strain>
    </source>
</reference>
<evidence type="ECO:0008006" key="8">
    <source>
        <dbReference type="Google" id="ProtNLM"/>
    </source>
</evidence>
<comment type="caution">
    <text evidence="4">The sequence shown here is derived from an EMBL/GenBank/DDBJ whole genome shotgun (WGS) entry which is preliminary data.</text>
</comment>
<keyword evidence="3" id="KW-0067">ATP-binding</keyword>
<sequence length="72" mass="8600">MEPHWNPTVEAQAFDRLHRIGQKKTVQVFHFITPKTIEEKILIVQNRKKQLTESTILATTDWRELLEEMLSR</sequence>
<dbReference type="InterPro" id="IPR050628">
    <property type="entry name" value="SNF2_RAD54_helicase_TF"/>
</dbReference>
<evidence type="ECO:0000313" key="6">
    <source>
        <dbReference type="Proteomes" id="UP000324748"/>
    </source>
</evidence>
<name>A0A5B0MWV0_PUCGR</name>
<dbReference type="PANTHER" id="PTHR45626">
    <property type="entry name" value="TRANSCRIPTION TERMINATION FACTOR 2-RELATED"/>
    <property type="match status" value="1"/>
</dbReference>
<evidence type="ECO:0000313" key="4">
    <source>
        <dbReference type="EMBL" id="KAA1080853.1"/>
    </source>
</evidence>
<protein>
    <recommendedName>
        <fullName evidence="8">Helicase C-terminal domain-containing protein</fullName>
    </recommendedName>
</protein>
<dbReference type="GO" id="GO:0005634">
    <property type="term" value="C:nucleus"/>
    <property type="evidence" value="ECO:0007669"/>
    <property type="project" value="TreeGrafter"/>
</dbReference>
<evidence type="ECO:0000256" key="2">
    <source>
        <dbReference type="ARBA" id="ARBA00022801"/>
    </source>
</evidence>
<keyword evidence="1" id="KW-0547">Nucleotide-binding</keyword>
<dbReference type="Gene3D" id="3.40.50.300">
    <property type="entry name" value="P-loop containing nucleotide triphosphate hydrolases"/>
    <property type="match status" value="1"/>
</dbReference>
<dbReference type="SUPFAM" id="SSF52540">
    <property type="entry name" value="P-loop containing nucleoside triphosphate hydrolases"/>
    <property type="match status" value="1"/>
</dbReference>
<evidence type="ECO:0000313" key="5">
    <source>
        <dbReference type="EMBL" id="KAA1137009.1"/>
    </source>
</evidence>
<evidence type="ECO:0000313" key="7">
    <source>
        <dbReference type="Proteomes" id="UP000325313"/>
    </source>
</evidence>
<evidence type="ECO:0000256" key="3">
    <source>
        <dbReference type="ARBA" id="ARBA00022840"/>
    </source>
</evidence>
<dbReference type="EMBL" id="VSWC01000131">
    <property type="protein sequence ID" value="KAA1080853.1"/>
    <property type="molecule type" value="Genomic_DNA"/>
</dbReference>
<proteinExistence type="predicted"/>